<evidence type="ECO:0000256" key="1">
    <source>
        <dbReference type="ARBA" id="ARBA00004173"/>
    </source>
</evidence>
<evidence type="ECO:0000256" key="2">
    <source>
        <dbReference type="ARBA" id="ARBA00009540"/>
    </source>
</evidence>
<dbReference type="AlphaFoldDB" id="A0A3P8G2E9"/>
<comment type="similarity">
    <text evidence="2">Belongs to the OXR1 family.</text>
</comment>
<reference evidence="6 7" key="1">
    <citation type="submission" date="2018-11" db="EMBL/GenBank/DDBJ databases">
        <authorList>
            <consortium name="Pathogen Informatics"/>
        </authorList>
    </citation>
    <scope>NUCLEOTIDE SEQUENCE [LARGE SCALE GENOMIC DNA]</scope>
    <source>
        <strain evidence="6 7">Egypt</strain>
    </source>
</reference>
<gene>
    <name evidence="6" type="ORF">ECPE_LOCUS803</name>
</gene>
<feature type="non-terminal residue" evidence="6">
    <location>
        <position position="144"/>
    </location>
</feature>
<dbReference type="PANTHER" id="PTHR23354:SF62">
    <property type="entry name" value="MUSTARD, ISOFORM V"/>
    <property type="match status" value="1"/>
</dbReference>
<dbReference type="GO" id="GO:0005739">
    <property type="term" value="C:mitochondrion"/>
    <property type="evidence" value="ECO:0007669"/>
    <property type="project" value="UniProtKB-SubCell"/>
</dbReference>
<dbReference type="Pfam" id="PF07534">
    <property type="entry name" value="TLD"/>
    <property type="match status" value="1"/>
</dbReference>
<dbReference type="Proteomes" id="UP000272942">
    <property type="component" value="Unassembled WGS sequence"/>
</dbReference>
<dbReference type="EMBL" id="UZAN01003325">
    <property type="protein sequence ID" value="VDP29229.1"/>
    <property type="molecule type" value="Genomic_DNA"/>
</dbReference>
<evidence type="ECO:0000313" key="6">
    <source>
        <dbReference type="EMBL" id="VDP29229.1"/>
    </source>
</evidence>
<evidence type="ECO:0000259" key="5">
    <source>
        <dbReference type="PROSITE" id="PS51886"/>
    </source>
</evidence>
<dbReference type="PROSITE" id="PS51886">
    <property type="entry name" value="TLDC"/>
    <property type="match status" value="1"/>
</dbReference>
<protein>
    <recommendedName>
        <fullName evidence="4">Oxidation resistance protein 1</fullName>
    </recommendedName>
</protein>
<name>A0A3P8G2E9_9TREM</name>
<proteinExistence type="inferred from homology"/>
<dbReference type="PANTHER" id="PTHR23354">
    <property type="entry name" value="NUCLEOLAR PROTEIN 7/ESTROGEN RECEPTOR COACTIVATOR-RELATED"/>
    <property type="match status" value="1"/>
</dbReference>
<organism evidence="6 7">
    <name type="scientific">Echinostoma caproni</name>
    <dbReference type="NCBI Taxonomy" id="27848"/>
    <lineage>
        <taxon>Eukaryota</taxon>
        <taxon>Metazoa</taxon>
        <taxon>Spiralia</taxon>
        <taxon>Lophotrochozoa</taxon>
        <taxon>Platyhelminthes</taxon>
        <taxon>Trematoda</taxon>
        <taxon>Digenea</taxon>
        <taxon>Plagiorchiida</taxon>
        <taxon>Echinostomata</taxon>
        <taxon>Echinostomatoidea</taxon>
        <taxon>Echinostomatidae</taxon>
        <taxon>Echinostoma</taxon>
    </lineage>
</organism>
<dbReference type="InterPro" id="IPR006571">
    <property type="entry name" value="TLDc_dom"/>
</dbReference>
<dbReference type="OrthoDB" id="26679at2759"/>
<keyword evidence="7" id="KW-1185">Reference proteome</keyword>
<accession>A0A3P8G2E9</accession>
<feature type="domain" description="TLDc" evidence="5">
    <location>
        <begin position="27"/>
        <end position="144"/>
    </location>
</feature>
<evidence type="ECO:0000256" key="4">
    <source>
        <dbReference type="ARBA" id="ARBA00040604"/>
    </source>
</evidence>
<evidence type="ECO:0000256" key="3">
    <source>
        <dbReference type="ARBA" id="ARBA00023128"/>
    </source>
</evidence>
<dbReference type="SMART" id="SM00584">
    <property type="entry name" value="TLDc"/>
    <property type="match status" value="1"/>
</dbReference>
<sequence>MLDLCTEQASMLSVRLLHFPNKHPSSDYLFCSYGQLLGANFPSHWIGCNLSLIYKTDQDGYSLNTLYRKSQHTQGGVLLVIRDTMGTVFGAILSEGIHCSKHFYGTGETCVFQWAPMFKVCANHHSLDRFRCPYRSSDILVWKG</sequence>
<keyword evidence="3" id="KW-0496">Mitochondrion</keyword>
<comment type="subcellular location">
    <subcellularLocation>
        <location evidence="1">Mitochondrion</location>
    </subcellularLocation>
</comment>
<evidence type="ECO:0000313" key="7">
    <source>
        <dbReference type="Proteomes" id="UP000272942"/>
    </source>
</evidence>